<sequence>MAPDPDYEAEEEDKPLPEFHGEPVPDSDDDVIIEDNADLHIKASETDPMVIDPDNGDGFALMWGGVRSTYGICVPDNLNQFPVIVFQAKVLEFLSIKHIPFEEADAYDIRLVICVFPLQLGESAHSYAFSMTARKALGNVFTDYGEPFQVGDVITTAVDLARGEISYWLNKQWMGVAFSEVHLMAGEVLFPHICTKNCKVAVNLGDGKVEDWLSLEDLNYEGREELKSQQRMTFMANIEKDRLVRGPTPPASKSECTVLMMVGLPGVGKTTWVRQYLKDHPHEQWTLLSADTVLAAMKVNGVARSRGRWDMVMGLTAKALTRSLHLACRRRRNYIIDQTNVSKDSRRKKLSQFKDFQRKCVVIIPSEEEMLNRQMRQSRTDGVKQTPVEAMLELKGWNFYRKGAATGLHFQSVRLVVHCGKREGGEVNAVKTPQAVRVICCDECDIAATFSIPNVELEPVEDVYFVEPPLERIGDAIELVARLVAHLSHRHPFRSTENSRRCYCGVVHFLIDSAMSRLINCGRIHVTLYFILPLLMLEFKYCRAHYSPSTANLSFLSQYVRLVCSRIHRKFLLLFLLCFAVHVYTVGPAIIS</sequence>
<evidence type="ECO:0000313" key="8">
    <source>
        <dbReference type="WBParaSite" id="TCNE_0000824101-mRNA-1"/>
    </source>
</evidence>
<evidence type="ECO:0000256" key="2">
    <source>
        <dbReference type="ARBA" id="ARBA00023242"/>
    </source>
</evidence>
<name>A0A183UIC1_TOXCA</name>
<keyword evidence="4" id="KW-0472">Membrane</keyword>
<dbReference type="SUPFAM" id="SSF52540">
    <property type="entry name" value="P-loop containing nucleoside triphosphate hydrolases"/>
    <property type="match status" value="1"/>
</dbReference>
<dbReference type="PANTHER" id="PTHR12381">
    <property type="entry name" value="HETEROGENEOUS NUCLEAR RIBONUCLEOPROTEIN U FAMILY MEMBER"/>
    <property type="match status" value="1"/>
</dbReference>
<dbReference type="SUPFAM" id="SSF49899">
    <property type="entry name" value="Concanavalin A-like lectins/glucanases"/>
    <property type="match status" value="1"/>
</dbReference>
<dbReference type="CDD" id="cd12884">
    <property type="entry name" value="SPRY_hnRNP"/>
    <property type="match status" value="1"/>
</dbReference>
<evidence type="ECO:0000256" key="4">
    <source>
        <dbReference type="SAM" id="Phobius"/>
    </source>
</evidence>
<keyword evidence="7" id="KW-1185">Reference proteome</keyword>
<protein>
    <submittedName>
        <fullName evidence="8">B30.2/SPRY domain-containing protein</fullName>
    </submittedName>
</protein>
<dbReference type="GO" id="GO:0003723">
    <property type="term" value="F:RNA binding"/>
    <property type="evidence" value="ECO:0007669"/>
    <property type="project" value="TreeGrafter"/>
</dbReference>
<dbReference type="AlphaFoldDB" id="A0A183UIC1"/>
<dbReference type="PROSITE" id="PS50188">
    <property type="entry name" value="B302_SPRY"/>
    <property type="match status" value="1"/>
</dbReference>
<dbReference type="Gene3D" id="2.60.120.920">
    <property type="match status" value="1"/>
</dbReference>
<dbReference type="GO" id="GO:0005634">
    <property type="term" value="C:nucleus"/>
    <property type="evidence" value="ECO:0007669"/>
    <property type="project" value="UniProtKB-SubCell"/>
</dbReference>
<reference evidence="6 7" key="2">
    <citation type="submission" date="2018-11" db="EMBL/GenBank/DDBJ databases">
        <authorList>
            <consortium name="Pathogen Informatics"/>
        </authorList>
    </citation>
    <scope>NUCLEOTIDE SEQUENCE [LARGE SCALE GENOMIC DNA]</scope>
</reference>
<evidence type="ECO:0000313" key="7">
    <source>
        <dbReference type="Proteomes" id="UP000050794"/>
    </source>
</evidence>
<dbReference type="InterPro" id="IPR027417">
    <property type="entry name" value="P-loop_NTPase"/>
</dbReference>
<feature type="transmembrane region" description="Helical" evidence="4">
    <location>
        <begin position="522"/>
        <end position="539"/>
    </location>
</feature>
<dbReference type="EMBL" id="UYWY01019857">
    <property type="protein sequence ID" value="VDM39562.1"/>
    <property type="molecule type" value="Genomic_DNA"/>
</dbReference>
<evidence type="ECO:0000259" key="5">
    <source>
        <dbReference type="PROSITE" id="PS50188"/>
    </source>
</evidence>
<reference evidence="8" key="1">
    <citation type="submission" date="2016-06" db="UniProtKB">
        <authorList>
            <consortium name="WormBaseParasite"/>
        </authorList>
    </citation>
    <scope>IDENTIFICATION</scope>
</reference>
<evidence type="ECO:0000313" key="6">
    <source>
        <dbReference type="EMBL" id="VDM39562.1"/>
    </source>
</evidence>
<evidence type="ECO:0000256" key="1">
    <source>
        <dbReference type="ARBA" id="ARBA00004123"/>
    </source>
</evidence>
<evidence type="ECO:0000256" key="3">
    <source>
        <dbReference type="SAM" id="MobiDB-lite"/>
    </source>
</evidence>
<keyword evidence="4" id="KW-1133">Transmembrane helix</keyword>
<dbReference type="Pfam" id="PF00622">
    <property type="entry name" value="SPRY"/>
    <property type="match status" value="1"/>
</dbReference>
<feature type="transmembrane region" description="Helical" evidence="4">
    <location>
        <begin position="571"/>
        <end position="591"/>
    </location>
</feature>
<keyword evidence="4" id="KW-0812">Transmembrane</keyword>
<organism evidence="7 8">
    <name type="scientific">Toxocara canis</name>
    <name type="common">Canine roundworm</name>
    <dbReference type="NCBI Taxonomy" id="6265"/>
    <lineage>
        <taxon>Eukaryota</taxon>
        <taxon>Metazoa</taxon>
        <taxon>Ecdysozoa</taxon>
        <taxon>Nematoda</taxon>
        <taxon>Chromadorea</taxon>
        <taxon>Rhabditida</taxon>
        <taxon>Spirurina</taxon>
        <taxon>Ascaridomorpha</taxon>
        <taxon>Ascaridoidea</taxon>
        <taxon>Toxocaridae</taxon>
        <taxon>Toxocara</taxon>
    </lineage>
</organism>
<dbReference type="Proteomes" id="UP000050794">
    <property type="component" value="Unassembled WGS sequence"/>
</dbReference>
<dbReference type="WBParaSite" id="TCNE_0000824101-mRNA-1">
    <property type="protein sequence ID" value="TCNE_0000824101-mRNA-1"/>
    <property type="gene ID" value="TCNE_0000824101"/>
</dbReference>
<dbReference type="InterPro" id="IPR043136">
    <property type="entry name" value="B30.2/SPRY_sf"/>
</dbReference>
<feature type="compositionally biased region" description="Acidic residues" evidence="3">
    <location>
        <begin position="1"/>
        <end position="13"/>
    </location>
</feature>
<feature type="region of interest" description="Disordered" evidence="3">
    <location>
        <begin position="1"/>
        <end position="28"/>
    </location>
</feature>
<keyword evidence="2" id="KW-0539">Nucleus</keyword>
<gene>
    <name evidence="6" type="ORF">TCNE_LOCUS8241</name>
</gene>
<feature type="compositionally biased region" description="Basic and acidic residues" evidence="3">
    <location>
        <begin position="14"/>
        <end position="23"/>
    </location>
</feature>
<dbReference type="PANTHER" id="PTHR12381:SF56">
    <property type="entry name" value="B30.2_SPRY DOMAIN-CONTAINING PROTEIN-RELATED"/>
    <property type="match status" value="1"/>
</dbReference>
<feature type="domain" description="B30.2/SPRY" evidence="5">
    <location>
        <begin position="1"/>
        <end position="209"/>
    </location>
</feature>
<dbReference type="InterPro" id="IPR001870">
    <property type="entry name" value="B30.2/SPRY"/>
</dbReference>
<comment type="subcellular location">
    <subcellularLocation>
        <location evidence="1">Nucleus</location>
    </subcellularLocation>
</comment>
<dbReference type="InterPro" id="IPR013320">
    <property type="entry name" value="ConA-like_dom_sf"/>
</dbReference>
<dbReference type="Pfam" id="PF13671">
    <property type="entry name" value="AAA_33"/>
    <property type="match status" value="1"/>
</dbReference>
<dbReference type="GO" id="GO:0000380">
    <property type="term" value="P:alternative mRNA splicing, via spliceosome"/>
    <property type="evidence" value="ECO:0007669"/>
    <property type="project" value="TreeGrafter"/>
</dbReference>
<accession>A0A183UIC1</accession>
<proteinExistence type="predicted"/>
<dbReference type="Gene3D" id="3.40.50.300">
    <property type="entry name" value="P-loop containing nucleotide triphosphate hydrolases"/>
    <property type="match status" value="1"/>
</dbReference>
<dbReference type="InterPro" id="IPR003877">
    <property type="entry name" value="SPRY_dom"/>
</dbReference>
<dbReference type="InterPro" id="IPR035778">
    <property type="entry name" value="SPRY_hnRNP_U"/>
</dbReference>